<evidence type="ECO:0000313" key="3">
    <source>
        <dbReference type="Proteomes" id="UP000270296"/>
    </source>
</evidence>
<dbReference type="AlphaFoldDB" id="A0A183IGI4"/>
<reference evidence="4" key="1">
    <citation type="submission" date="2016-06" db="UniProtKB">
        <authorList>
            <consortium name="WormBaseParasite"/>
        </authorList>
    </citation>
    <scope>IDENTIFICATION</scope>
</reference>
<dbReference type="WBParaSite" id="SBAD_0000285801-mRNA-1">
    <property type="protein sequence ID" value="SBAD_0000285801-mRNA-1"/>
    <property type="gene ID" value="SBAD_0000285801"/>
</dbReference>
<accession>A0A183IGI4</accession>
<dbReference type="EMBL" id="UZAM01007374">
    <property type="protein sequence ID" value="VDO98728.1"/>
    <property type="molecule type" value="Genomic_DNA"/>
</dbReference>
<evidence type="ECO:0000313" key="4">
    <source>
        <dbReference type="WBParaSite" id="SBAD_0000285801-mRNA-1"/>
    </source>
</evidence>
<gene>
    <name evidence="2" type="ORF">SBAD_LOCUS2728</name>
</gene>
<proteinExistence type="predicted"/>
<evidence type="ECO:0000313" key="2">
    <source>
        <dbReference type="EMBL" id="VDO98728.1"/>
    </source>
</evidence>
<name>A0A183IGI4_9BILA</name>
<dbReference type="Proteomes" id="UP000270296">
    <property type="component" value="Unassembled WGS sequence"/>
</dbReference>
<reference evidence="2 3" key="2">
    <citation type="submission" date="2018-11" db="EMBL/GenBank/DDBJ databases">
        <authorList>
            <consortium name="Pathogen Informatics"/>
        </authorList>
    </citation>
    <scope>NUCLEOTIDE SEQUENCE [LARGE SCALE GENOMIC DNA]</scope>
</reference>
<feature type="region of interest" description="Disordered" evidence="1">
    <location>
        <begin position="36"/>
        <end position="60"/>
    </location>
</feature>
<evidence type="ECO:0000256" key="1">
    <source>
        <dbReference type="SAM" id="MobiDB-lite"/>
    </source>
</evidence>
<sequence length="112" mass="12759">MNFSTNRFRRRRVKVRLAEAGGNDFKMTVEWSAHDVPSEDQSRFEHRSPNARSPSCEHFEGDQDKTAACRVVYVLKTSANGRASERRVCQPLKDRVQTEVSDECVGAKTVNE</sequence>
<protein>
    <submittedName>
        <fullName evidence="4">Kinesin motor domain-containing protein</fullName>
    </submittedName>
</protein>
<feature type="compositionally biased region" description="Basic and acidic residues" evidence="1">
    <location>
        <begin position="36"/>
        <end position="48"/>
    </location>
</feature>
<keyword evidence="3" id="KW-1185">Reference proteome</keyword>
<organism evidence="4">
    <name type="scientific">Soboliphyme baturini</name>
    <dbReference type="NCBI Taxonomy" id="241478"/>
    <lineage>
        <taxon>Eukaryota</taxon>
        <taxon>Metazoa</taxon>
        <taxon>Ecdysozoa</taxon>
        <taxon>Nematoda</taxon>
        <taxon>Enoplea</taxon>
        <taxon>Dorylaimia</taxon>
        <taxon>Dioctophymatida</taxon>
        <taxon>Dioctophymatoidea</taxon>
        <taxon>Soboliphymatidae</taxon>
        <taxon>Soboliphyme</taxon>
    </lineage>
</organism>